<dbReference type="EMBL" id="FQUC01000013">
    <property type="protein sequence ID" value="SHF98115.1"/>
    <property type="molecule type" value="Genomic_DNA"/>
</dbReference>
<reference evidence="3" key="1">
    <citation type="submission" date="2016-11" db="EMBL/GenBank/DDBJ databases">
        <authorList>
            <person name="Varghese N."/>
            <person name="Submissions S."/>
        </authorList>
    </citation>
    <scope>NUCLEOTIDE SEQUENCE [LARGE SCALE GENOMIC DNA]</scope>
    <source>
        <strain evidence="3">DSM 27370</strain>
    </source>
</reference>
<feature type="transmembrane region" description="Helical" evidence="1">
    <location>
        <begin position="65"/>
        <end position="87"/>
    </location>
</feature>
<keyword evidence="1" id="KW-0472">Membrane</keyword>
<feature type="transmembrane region" description="Helical" evidence="1">
    <location>
        <begin position="125"/>
        <end position="150"/>
    </location>
</feature>
<keyword evidence="1" id="KW-0812">Transmembrane</keyword>
<organism evidence="2 3">
    <name type="scientific">Dysgonomonas macrotermitis</name>
    <dbReference type="NCBI Taxonomy" id="1346286"/>
    <lineage>
        <taxon>Bacteria</taxon>
        <taxon>Pseudomonadati</taxon>
        <taxon>Bacteroidota</taxon>
        <taxon>Bacteroidia</taxon>
        <taxon>Bacteroidales</taxon>
        <taxon>Dysgonomonadaceae</taxon>
        <taxon>Dysgonomonas</taxon>
    </lineage>
</organism>
<evidence type="ECO:0000313" key="2">
    <source>
        <dbReference type="EMBL" id="SHF98115.1"/>
    </source>
</evidence>
<feature type="transmembrane region" description="Helical" evidence="1">
    <location>
        <begin position="30"/>
        <end position="53"/>
    </location>
</feature>
<keyword evidence="3" id="KW-1185">Reference proteome</keyword>
<evidence type="ECO:0000313" key="3">
    <source>
        <dbReference type="Proteomes" id="UP000184480"/>
    </source>
</evidence>
<dbReference type="Proteomes" id="UP000184480">
    <property type="component" value="Unassembled WGS sequence"/>
</dbReference>
<gene>
    <name evidence="2" type="ORF">SAMN05444362_11336</name>
</gene>
<sequence>MENVQQNHQGLTVTFRAQQLLKSSANWAKFVAIFSILFTAVIGMGTYIMYLMAQSISRVPDEAKTGLSLFTAISSIILIAVTATYFYSLYRILKFSGTVKFAIESYNSDVLTESFEHLKAHYKSLGIMMIVMLVAYFIIAIAFGIFIAYATKIMMETF</sequence>
<dbReference type="RefSeq" id="WP_062181115.1">
    <property type="nucleotide sequence ID" value="NZ_BBXL01000012.1"/>
</dbReference>
<name>A0A1M5G2X3_9BACT</name>
<protein>
    <submittedName>
        <fullName evidence="2">Uncharacterized protein</fullName>
    </submittedName>
</protein>
<evidence type="ECO:0000256" key="1">
    <source>
        <dbReference type="SAM" id="Phobius"/>
    </source>
</evidence>
<dbReference type="AlphaFoldDB" id="A0A1M5G2X3"/>
<keyword evidence="1" id="KW-1133">Transmembrane helix</keyword>
<proteinExistence type="predicted"/>
<accession>A0A1M5G2X3</accession>
<dbReference type="OrthoDB" id="1121797at2"/>